<evidence type="ECO:0000313" key="18">
    <source>
        <dbReference type="EnsemblMetazoa" id="AMIN003462-PA"/>
    </source>
</evidence>
<evidence type="ECO:0000256" key="3">
    <source>
        <dbReference type="ARBA" id="ARBA00010701"/>
    </source>
</evidence>
<dbReference type="GO" id="GO:0006511">
    <property type="term" value="P:ubiquitin-dependent protein catabolic process"/>
    <property type="evidence" value="ECO:0007669"/>
    <property type="project" value="TreeGrafter"/>
</dbReference>
<evidence type="ECO:0000256" key="1">
    <source>
        <dbReference type="ARBA" id="ARBA00002362"/>
    </source>
</evidence>
<dbReference type="SUPFAM" id="SSF46785">
    <property type="entry name" value="Winged helix' DNA-binding domain"/>
    <property type="match status" value="1"/>
</dbReference>
<protein>
    <recommendedName>
        <fullName evidence="5">26S proteasome non-ATPase regulatory subunit 13</fullName>
    </recommendedName>
    <alternativeName>
        <fullName evidence="12">26S proteasome regulatory subunit RPN9</fullName>
    </alternativeName>
    <alternativeName>
        <fullName evidence="14">26S proteasome regulatory subunit S11</fullName>
    </alternativeName>
    <alternativeName>
        <fullName evidence="13">26S proteasome regulatory subunit p40.5</fullName>
    </alternativeName>
</protein>
<dbReference type="GO" id="GO:0016042">
    <property type="term" value="P:lipid catabolic process"/>
    <property type="evidence" value="ECO:0007669"/>
    <property type="project" value="UniProtKB-KW"/>
</dbReference>
<feature type="region of interest" description="Disordered" evidence="15">
    <location>
        <begin position="88"/>
        <end position="117"/>
    </location>
</feature>
<evidence type="ECO:0000256" key="13">
    <source>
        <dbReference type="ARBA" id="ARBA00031303"/>
    </source>
</evidence>
<comment type="similarity">
    <text evidence="3">Belongs to the AB hydrolase superfamily. Lipase family.</text>
</comment>
<organism evidence="18 19">
    <name type="scientific">Anopheles minimus</name>
    <dbReference type="NCBI Taxonomy" id="112268"/>
    <lineage>
        <taxon>Eukaryota</taxon>
        <taxon>Metazoa</taxon>
        <taxon>Ecdysozoa</taxon>
        <taxon>Arthropoda</taxon>
        <taxon>Hexapoda</taxon>
        <taxon>Insecta</taxon>
        <taxon>Pterygota</taxon>
        <taxon>Neoptera</taxon>
        <taxon>Endopterygota</taxon>
        <taxon>Diptera</taxon>
        <taxon>Nematocera</taxon>
        <taxon>Culicoidea</taxon>
        <taxon>Culicidae</taxon>
        <taxon>Anophelinae</taxon>
        <taxon>Anopheles</taxon>
    </lineage>
</organism>
<dbReference type="Proteomes" id="UP000075920">
    <property type="component" value="Unassembled WGS sequence"/>
</dbReference>
<feature type="chain" id="PRO_5008140611" description="26S proteasome non-ATPase regulatory subunit 13" evidence="16">
    <location>
        <begin position="30"/>
        <end position="913"/>
    </location>
</feature>
<dbReference type="PROSITE" id="PS50250">
    <property type="entry name" value="PCI"/>
    <property type="match status" value="1"/>
</dbReference>
<dbReference type="GO" id="GO:0005829">
    <property type="term" value="C:cytosol"/>
    <property type="evidence" value="ECO:0007669"/>
    <property type="project" value="TreeGrafter"/>
</dbReference>
<dbReference type="InterPro" id="IPR006693">
    <property type="entry name" value="AB_hydrolase_lipase"/>
</dbReference>
<dbReference type="InterPro" id="IPR035298">
    <property type="entry name" value="PSMD13"/>
</dbReference>
<dbReference type="Pfam" id="PF04083">
    <property type="entry name" value="Abhydro_lipase"/>
    <property type="match status" value="1"/>
</dbReference>
<evidence type="ECO:0000256" key="7">
    <source>
        <dbReference type="ARBA" id="ARBA00022801"/>
    </source>
</evidence>
<dbReference type="SUPFAM" id="SSF53474">
    <property type="entry name" value="alpha/beta-Hydrolases"/>
    <property type="match status" value="1"/>
</dbReference>
<dbReference type="VEuPathDB" id="VectorBase:AMIN003462"/>
<keyword evidence="9" id="KW-0442">Lipid degradation</keyword>
<comment type="similarity">
    <text evidence="2">Belongs to the proteasome subunit S11 family.</text>
</comment>
<dbReference type="GO" id="GO:0008541">
    <property type="term" value="C:proteasome regulatory particle, lid subcomplex"/>
    <property type="evidence" value="ECO:0007669"/>
    <property type="project" value="TreeGrafter"/>
</dbReference>
<evidence type="ECO:0000256" key="9">
    <source>
        <dbReference type="ARBA" id="ARBA00022963"/>
    </source>
</evidence>
<dbReference type="PANTHER" id="PTHR10539">
    <property type="entry name" value="26S PROTEASOME NON-ATPASE REGULATORY SUBUNIT 13"/>
    <property type="match status" value="1"/>
</dbReference>
<dbReference type="GO" id="GO:0005634">
    <property type="term" value="C:nucleus"/>
    <property type="evidence" value="ECO:0007669"/>
    <property type="project" value="TreeGrafter"/>
</dbReference>
<feature type="compositionally biased region" description="Low complexity" evidence="15">
    <location>
        <begin position="96"/>
        <end position="117"/>
    </location>
</feature>
<reference evidence="19" key="1">
    <citation type="submission" date="2013-03" db="EMBL/GenBank/DDBJ databases">
        <title>The Genome Sequence of Anopheles minimus MINIMUS1.</title>
        <authorList>
            <consortium name="The Broad Institute Genomics Platform"/>
            <person name="Neafsey D.E."/>
            <person name="Walton C."/>
            <person name="Walker B."/>
            <person name="Young S.K."/>
            <person name="Zeng Q."/>
            <person name="Gargeya S."/>
            <person name="Fitzgerald M."/>
            <person name="Haas B."/>
            <person name="Abouelleil A."/>
            <person name="Allen A.W."/>
            <person name="Alvarado L."/>
            <person name="Arachchi H.M."/>
            <person name="Berlin A.M."/>
            <person name="Chapman S.B."/>
            <person name="Gainer-Dewar J."/>
            <person name="Goldberg J."/>
            <person name="Griggs A."/>
            <person name="Gujja S."/>
            <person name="Hansen M."/>
            <person name="Howarth C."/>
            <person name="Imamovic A."/>
            <person name="Ireland A."/>
            <person name="Larimer J."/>
            <person name="McCowan C."/>
            <person name="Murphy C."/>
            <person name="Pearson M."/>
            <person name="Poon T.W."/>
            <person name="Priest M."/>
            <person name="Roberts A."/>
            <person name="Saif S."/>
            <person name="Shea T."/>
            <person name="Sisk P."/>
            <person name="Sykes S."/>
            <person name="Wortman J."/>
            <person name="Nusbaum C."/>
            <person name="Birren B."/>
        </authorList>
    </citation>
    <scope>NUCLEOTIDE SEQUENCE [LARGE SCALE GENOMIC DNA]</scope>
    <source>
        <strain evidence="19">MINIMUS1</strain>
    </source>
</reference>
<keyword evidence="19" id="KW-1185">Reference proteome</keyword>
<dbReference type="InterPro" id="IPR054179">
    <property type="entry name" value="PSD13_N"/>
</dbReference>
<accession>A0A182VZF7</accession>
<dbReference type="Gene3D" id="3.40.50.1820">
    <property type="entry name" value="alpha/beta hydrolase"/>
    <property type="match status" value="1"/>
</dbReference>
<dbReference type="Pfam" id="PF01399">
    <property type="entry name" value="PCI"/>
    <property type="match status" value="1"/>
</dbReference>
<dbReference type="InterPro" id="IPR036390">
    <property type="entry name" value="WH_DNA-bd_sf"/>
</dbReference>
<evidence type="ECO:0000256" key="5">
    <source>
        <dbReference type="ARBA" id="ARBA00015732"/>
    </source>
</evidence>
<name>A0A182VZF7_9DIPT</name>
<dbReference type="FunFam" id="3.40.50.1820:FF:000021">
    <property type="entry name" value="Lipase"/>
    <property type="match status" value="1"/>
</dbReference>
<dbReference type="InterPro" id="IPR029058">
    <property type="entry name" value="AB_hydrolase_fold"/>
</dbReference>
<comment type="function">
    <text evidence="1">Component of the 26S proteasome, a multiprotein complex involved in the ATP-dependent degradation of ubiquitinated proteins. This complex plays a key role in the maintenance of protein homeostasis by removing misfolded or damaged proteins, which could impair cellular functions, and by removing proteins whose functions are no longer required. Therefore, the proteasome participates in numerous cellular processes, including cell cycle progression, apoptosis, or DNA damage repair.</text>
</comment>
<feature type="domain" description="PCI" evidence="17">
    <location>
        <begin position="705"/>
        <end position="874"/>
    </location>
</feature>
<keyword evidence="8" id="KW-0647">Proteasome</keyword>
<proteinExistence type="inferred from homology"/>
<dbReference type="PANTHER" id="PTHR10539:SF0">
    <property type="entry name" value="26S PROTEASOME NON-ATPASE REGULATORY SUBUNIT 13"/>
    <property type="match status" value="1"/>
</dbReference>
<dbReference type="InterPro" id="IPR000717">
    <property type="entry name" value="PCI_dom"/>
</dbReference>
<evidence type="ECO:0000256" key="14">
    <source>
        <dbReference type="ARBA" id="ARBA00032323"/>
    </source>
</evidence>
<keyword evidence="11" id="KW-0325">Glycoprotein</keyword>
<dbReference type="EnsemblMetazoa" id="AMIN003462-RA">
    <property type="protein sequence ID" value="AMIN003462-PA"/>
    <property type="gene ID" value="AMIN003462"/>
</dbReference>
<keyword evidence="6 16" id="KW-0732">Signal</keyword>
<comment type="subunit">
    <text evidence="4">Component of the 19S proteasome regulatory particle complex. The 26S proteasome consists of a 20S core particle (CP) and two 19S regulatory subunits (RP). The regulatory particle is made of a lid composed of 9 subunits including PSMD13, a base containing 6 ATPases and few additional components.</text>
</comment>
<evidence type="ECO:0000256" key="16">
    <source>
        <dbReference type="SAM" id="SignalP"/>
    </source>
</evidence>
<dbReference type="GO" id="GO:0005198">
    <property type="term" value="F:structural molecule activity"/>
    <property type="evidence" value="ECO:0007669"/>
    <property type="project" value="TreeGrafter"/>
</dbReference>
<dbReference type="STRING" id="112268.A0A182VZF7"/>
<evidence type="ECO:0000256" key="11">
    <source>
        <dbReference type="ARBA" id="ARBA00023180"/>
    </source>
</evidence>
<dbReference type="Pfam" id="PF22037">
    <property type="entry name" value="PSD13_N"/>
    <property type="match status" value="1"/>
</dbReference>
<keyword evidence="10" id="KW-0443">Lipid metabolism</keyword>
<dbReference type="GO" id="GO:0016787">
    <property type="term" value="F:hydrolase activity"/>
    <property type="evidence" value="ECO:0007669"/>
    <property type="project" value="UniProtKB-KW"/>
</dbReference>
<keyword evidence="7" id="KW-0378">Hydrolase</keyword>
<evidence type="ECO:0000256" key="6">
    <source>
        <dbReference type="ARBA" id="ARBA00022729"/>
    </source>
</evidence>
<dbReference type="SMART" id="SM00088">
    <property type="entry name" value="PINT"/>
    <property type="match status" value="1"/>
</dbReference>
<evidence type="ECO:0000256" key="15">
    <source>
        <dbReference type="SAM" id="MobiDB-lite"/>
    </source>
</evidence>
<evidence type="ECO:0000259" key="17">
    <source>
        <dbReference type="PROSITE" id="PS50250"/>
    </source>
</evidence>
<reference evidence="18" key="2">
    <citation type="submission" date="2020-05" db="UniProtKB">
        <authorList>
            <consortium name="EnsemblMetazoa"/>
        </authorList>
    </citation>
    <scope>IDENTIFICATION</scope>
    <source>
        <strain evidence="18">MINIMUS1</strain>
    </source>
</reference>
<evidence type="ECO:0000256" key="8">
    <source>
        <dbReference type="ARBA" id="ARBA00022942"/>
    </source>
</evidence>
<evidence type="ECO:0000256" key="10">
    <source>
        <dbReference type="ARBA" id="ARBA00023098"/>
    </source>
</evidence>
<feature type="signal peptide" evidence="16">
    <location>
        <begin position="1"/>
        <end position="29"/>
    </location>
</feature>
<sequence>MVFVGGKLIRPPGALVLILLLLTHRQASADGGLFDNFISQLMTTAATAQNYLEDAYDQRQGRGTEPPLPPPSSDSLSPVLIPVGHIDLADQPTTPPTTTTFSAGTSTTTTSTTTHGTRAPLPFWNPFVWLRPKEPSIPYNPDTDLSTPEIAVRHGYQAESHTLKTADGYLLTLHRLPCGRIGCPAQGGKGTGQPVFLQHGLLSSSADWLLSGPEKALAFILADAGYDVWLGNARGNTYSRKHVSFSSDETAFWDFSWHEMAMYDIPAEIDYLYSIRAQERNDTTRNLLYVGHSMGTTMIFALLASRPEYNERLEAVFALAPVAFMGHVKSPIRLLAPFSHDIEMILKFFGGNEFMPQNKIIRYLAKYGCELTEAEKYICENTVFVLCGFDKEQYNATLMPVIFGHTPAGTSTKTVVHYAQEIHNEGNFQLFDYGESENQRRYGRASPPGYNLENISTPIALFYANNDWLAGPMDVANLFNQLHRTSIGMFKIPNDNFNHVDFLWGNDAPEVVYKQLLMLMQRYKVLLKSVIKNMSNANVASYLAEQKKTTDKDLAAEWTVLEELYNEKLWNELTIKLDAFVKHPALQNEEALLALYHNFIASFETKINPYGLVEILTVVISFLSDKKEAIAFLEKLKDKVKICDQAVWMCKVLQGQIHLEHLNQLDETKKIIEDLKDILEEAGNVTPVHGKYYMLAANYYRLVGQHSDYYRCGLQFLGCSIDTYPKDQWAQQAFCLGLAALLGEGIYNIGELLAHPILESLNGTDNEWLVELLRAFNSGDIVKFEQMKPKWSSIADLAAQEVKLRQKISLLCLMEMTFKRPANKRTITFDEIAKEAKLPIKEVEILIMKALAQGLVKGAIDEVAGVVNMTWVQPRVLDRKQVAGMATTLDTWMSSITSMEQLIESRASEILTN</sequence>
<evidence type="ECO:0000256" key="2">
    <source>
        <dbReference type="ARBA" id="ARBA00006207"/>
    </source>
</evidence>
<evidence type="ECO:0000313" key="19">
    <source>
        <dbReference type="Proteomes" id="UP000075920"/>
    </source>
</evidence>
<evidence type="ECO:0000256" key="12">
    <source>
        <dbReference type="ARBA" id="ARBA00029749"/>
    </source>
</evidence>
<dbReference type="AlphaFoldDB" id="A0A182VZF7"/>
<evidence type="ECO:0000256" key="4">
    <source>
        <dbReference type="ARBA" id="ARBA00011441"/>
    </source>
</evidence>